<name>A0AA36JGJ3_9DINO</name>
<sequence length="675" mass="73345">MGQLRPIRAAVALWLLASGLAWCHLSRGAAGSAVALSARSAKSGRQERLGSPDSRRSLRPAPLRGLVRELSPGLAQVQLCWDGGQASPFFGSLRQGQARLLKGQEVSVHILPLDEPGLQLRLTDEGALTGTSLRKGPGQPADQKSPGAVPKKGDRAVERVNWIDAEPLPYLLCGAVAPCVRASVLAASAEKAEARLFWDSPLGEQLSPLVATISAKAVQEVFNLTNVKCSDYLHENQPVSLALSGETWTLSPRQPVVLPPVEGDSTSLPPPHWQRRLRSAKLRPSATAAAWRRDPDEVISAVEAQFGPLSAWKLSPELGAAASLMSTGQDLAISGAMPVGQRLGLLTFLIALHLQRLPNAPPTPPAVLFLGAGAGVRLSRFCGRKTEERTEEHWKQVEAQTLAGSPSEVLAKVNGDGYLLSRVSLVVVEMPIAGRQQKELKALLARLPAGRWPSILWQREDSDCGLEELLVDRPARLHLANALYGAKERVQVVSDHLPSVALAARRLPRQSVVIFAKAKDQLWSELRKALPPAVLEKSRLRVLEPEDALEGVVDVIIHTTPPPNQTEYFQRLASCRDLAMAHIVTKKVNGESRLEDDWLDFARYAVDVAADTGSNFRRLRQLIRKTAAALAKRKKKPADWTESFEEDYVAGESKEPVWRAGVAETDAELIFDAGL</sequence>
<feature type="chain" id="PRO_5041401309" evidence="2">
    <location>
        <begin position="22"/>
        <end position="675"/>
    </location>
</feature>
<organism evidence="3 4">
    <name type="scientific">Effrenium voratum</name>
    <dbReference type="NCBI Taxonomy" id="2562239"/>
    <lineage>
        <taxon>Eukaryota</taxon>
        <taxon>Sar</taxon>
        <taxon>Alveolata</taxon>
        <taxon>Dinophyceae</taxon>
        <taxon>Suessiales</taxon>
        <taxon>Symbiodiniaceae</taxon>
        <taxon>Effrenium</taxon>
    </lineage>
</organism>
<evidence type="ECO:0000256" key="1">
    <source>
        <dbReference type="SAM" id="MobiDB-lite"/>
    </source>
</evidence>
<feature type="signal peptide" evidence="2">
    <location>
        <begin position="1"/>
        <end position="21"/>
    </location>
</feature>
<evidence type="ECO:0000313" key="4">
    <source>
        <dbReference type="Proteomes" id="UP001178507"/>
    </source>
</evidence>
<feature type="region of interest" description="Disordered" evidence="1">
    <location>
        <begin position="41"/>
        <end position="61"/>
    </location>
</feature>
<proteinExistence type="predicted"/>
<keyword evidence="2" id="KW-0732">Signal</keyword>
<dbReference type="Proteomes" id="UP001178507">
    <property type="component" value="Unassembled WGS sequence"/>
</dbReference>
<evidence type="ECO:0000256" key="2">
    <source>
        <dbReference type="SAM" id="SignalP"/>
    </source>
</evidence>
<evidence type="ECO:0000313" key="3">
    <source>
        <dbReference type="EMBL" id="CAJ1404649.1"/>
    </source>
</evidence>
<reference evidence="3" key="1">
    <citation type="submission" date="2023-08" db="EMBL/GenBank/DDBJ databases">
        <authorList>
            <person name="Chen Y."/>
            <person name="Shah S."/>
            <person name="Dougan E. K."/>
            <person name="Thang M."/>
            <person name="Chan C."/>
        </authorList>
    </citation>
    <scope>NUCLEOTIDE SEQUENCE</scope>
</reference>
<dbReference type="AlphaFoldDB" id="A0AA36JGJ3"/>
<keyword evidence="4" id="KW-1185">Reference proteome</keyword>
<comment type="caution">
    <text evidence="3">The sequence shown here is derived from an EMBL/GenBank/DDBJ whole genome shotgun (WGS) entry which is preliminary data.</text>
</comment>
<accession>A0AA36JGJ3</accession>
<gene>
    <name evidence="3" type="ORF">EVOR1521_LOCUS27055</name>
</gene>
<feature type="compositionally biased region" description="Basic and acidic residues" evidence="1">
    <location>
        <begin position="44"/>
        <end position="56"/>
    </location>
</feature>
<feature type="region of interest" description="Disordered" evidence="1">
    <location>
        <begin position="129"/>
        <end position="153"/>
    </location>
</feature>
<protein>
    <submittedName>
        <fullName evidence="3">Uncharacterized protein</fullName>
    </submittedName>
</protein>
<dbReference type="EMBL" id="CAUJNA010003550">
    <property type="protein sequence ID" value="CAJ1404649.1"/>
    <property type="molecule type" value="Genomic_DNA"/>
</dbReference>